<evidence type="ECO:0000256" key="1">
    <source>
        <dbReference type="ARBA" id="ARBA00001966"/>
    </source>
</evidence>
<dbReference type="SFLD" id="SFLDS00029">
    <property type="entry name" value="Radical_SAM"/>
    <property type="match status" value="1"/>
</dbReference>
<dbReference type="InterPro" id="IPR051198">
    <property type="entry name" value="BchE-like"/>
</dbReference>
<comment type="caution">
    <text evidence="10">The sequence shown here is derived from an EMBL/GenBank/DDBJ whole genome shotgun (WGS) entry which is preliminary data.</text>
</comment>
<organism evidence="10 11">
    <name type="scientific">Aurantimonas endophytica</name>
    <dbReference type="NCBI Taxonomy" id="1522175"/>
    <lineage>
        <taxon>Bacteria</taxon>
        <taxon>Pseudomonadati</taxon>
        <taxon>Pseudomonadota</taxon>
        <taxon>Alphaproteobacteria</taxon>
        <taxon>Hyphomicrobiales</taxon>
        <taxon>Aurantimonadaceae</taxon>
        <taxon>Aurantimonas</taxon>
    </lineage>
</organism>
<name>A0A7W6HBJ4_9HYPH</name>
<dbReference type="InterPro" id="IPR034466">
    <property type="entry name" value="Methyltransferase_Class_B"/>
</dbReference>
<dbReference type="PROSITE" id="PS51918">
    <property type="entry name" value="RADICAL_SAM"/>
    <property type="match status" value="1"/>
</dbReference>
<dbReference type="InterPro" id="IPR023404">
    <property type="entry name" value="rSAM_horseshoe"/>
</dbReference>
<sequence>MKAALPLRVALVGPRETAYGDDPDREHREEMRRSYAEICRDAVALGSDYTLSREFLGIEYLAATLRRAGHHVRIFSAADEGLDDAQLVGRLAEFAPAIAGLSLLYDLQLPSALTAAAELKRIRPDTFVLFGGPLASAISELLLENFPFIDAVVEGEGETAMARLAEAIAAGGDLGTVPSLVRRQDSGIARSSRAAPADLDTLPHPSRDVIAGLRERGLPVPSAYLTTSRGCKAFCTFCTVPNVVRGMGEATYRMRDPRDVVDEMEACVRDLGVTRFYMADDNFLGYGEASNRRMIAFADEILRRGLAIRFHAECRVDSLVPETLVRLREAGFDQILFGLESGSTKTLKRWAKGQTVAENEAAMALARQLRLDVMPSIILLDWESGLDEVEDTIGFIERTQLWRSSQPLWLVNKLKVHCGTAAARRHDKVRGKPVLPHLDPADAASRARWCAAATCQKTPIDNPHVAAFWSALNGEANRWSVLVDEILPPLLKTLRDRARHEDGTALDRIRRIAAYRRGIGGALAELMRCLVDAAAEREAYGRPPASLEACARSAVAAFEERHFPSGIDAWVTPIRDRPVSARPLPAARSRVAVG</sequence>
<dbReference type="AlphaFoldDB" id="A0A7W6HBJ4"/>
<dbReference type="EMBL" id="JACIEM010000001">
    <property type="protein sequence ID" value="MBB4001903.1"/>
    <property type="molecule type" value="Genomic_DNA"/>
</dbReference>
<keyword evidence="3" id="KW-0808">Transferase</keyword>
<feature type="domain" description="Radical SAM core" evidence="9">
    <location>
        <begin position="217"/>
        <end position="451"/>
    </location>
</feature>
<dbReference type="CDD" id="cd01335">
    <property type="entry name" value="Radical_SAM"/>
    <property type="match status" value="1"/>
</dbReference>
<gene>
    <name evidence="10" type="ORF">GGR03_000950</name>
</gene>
<dbReference type="SFLD" id="SFLDG01123">
    <property type="entry name" value="methyltransferase_(Class_B)"/>
    <property type="match status" value="1"/>
</dbReference>
<reference evidence="10 11" key="1">
    <citation type="submission" date="2020-08" db="EMBL/GenBank/DDBJ databases">
        <title>Genomic Encyclopedia of Type Strains, Phase IV (KMG-IV): sequencing the most valuable type-strain genomes for metagenomic binning, comparative biology and taxonomic classification.</title>
        <authorList>
            <person name="Goeker M."/>
        </authorList>
    </citation>
    <scope>NUCLEOTIDE SEQUENCE [LARGE SCALE GENOMIC DNA]</scope>
    <source>
        <strain evidence="10 11">DSM 103570</strain>
    </source>
</reference>
<keyword evidence="7" id="KW-0411">Iron-sulfur</keyword>
<accession>A0A7W6HBJ4</accession>
<comment type="cofactor">
    <cofactor evidence="1">
        <name>[4Fe-4S] cluster</name>
        <dbReference type="ChEBI" id="CHEBI:49883"/>
    </cofactor>
</comment>
<dbReference type="InterPro" id="IPR006158">
    <property type="entry name" value="Cobalamin-bd"/>
</dbReference>
<dbReference type="SUPFAM" id="SSF52242">
    <property type="entry name" value="Cobalamin (vitamin B12)-binding domain"/>
    <property type="match status" value="1"/>
</dbReference>
<dbReference type="Gene3D" id="3.40.50.280">
    <property type="entry name" value="Cobalamin-binding domain"/>
    <property type="match status" value="1"/>
</dbReference>
<evidence type="ECO:0000256" key="3">
    <source>
        <dbReference type="ARBA" id="ARBA00022679"/>
    </source>
</evidence>
<dbReference type="SMART" id="SM00729">
    <property type="entry name" value="Elp3"/>
    <property type="match status" value="1"/>
</dbReference>
<dbReference type="InterPro" id="IPR058240">
    <property type="entry name" value="rSAM_sf"/>
</dbReference>
<evidence type="ECO:0000259" key="8">
    <source>
        <dbReference type="PROSITE" id="PS51332"/>
    </source>
</evidence>
<keyword evidence="11" id="KW-1185">Reference proteome</keyword>
<dbReference type="CDD" id="cd02068">
    <property type="entry name" value="radical_SAM_B12_BD"/>
    <property type="match status" value="1"/>
</dbReference>
<dbReference type="GO" id="GO:0031419">
    <property type="term" value="F:cobalamin binding"/>
    <property type="evidence" value="ECO:0007669"/>
    <property type="project" value="InterPro"/>
</dbReference>
<dbReference type="Proteomes" id="UP000588647">
    <property type="component" value="Unassembled WGS sequence"/>
</dbReference>
<dbReference type="InterPro" id="IPR007197">
    <property type="entry name" value="rSAM"/>
</dbReference>
<keyword evidence="4" id="KW-0949">S-adenosyl-L-methionine</keyword>
<dbReference type="InterPro" id="IPR036724">
    <property type="entry name" value="Cobalamin-bd_sf"/>
</dbReference>
<dbReference type="Pfam" id="PF02310">
    <property type="entry name" value="B12-binding"/>
    <property type="match status" value="1"/>
</dbReference>
<keyword evidence="6" id="KW-0408">Iron</keyword>
<dbReference type="GO" id="GO:0046872">
    <property type="term" value="F:metal ion binding"/>
    <property type="evidence" value="ECO:0007669"/>
    <property type="project" value="UniProtKB-KW"/>
</dbReference>
<evidence type="ECO:0000256" key="4">
    <source>
        <dbReference type="ARBA" id="ARBA00022691"/>
    </source>
</evidence>
<dbReference type="PROSITE" id="PS51332">
    <property type="entry name" value="B12_BINDING"/>
    <property type="match status" value="1"/>
</dbReference>
<evidence type="ECO:0000256" key="7">
    <source>
        <dbReference type="ARBA" id="ARBA00023014"/>
    </source>
</evidence>
<keyword evidence="5" id="KW-0479">Metal-binding</keyword>
<dbReference type="Gene3D" id="3.80.30.20">
    <property type="entry name" value="tm_1862 like domain"/>
    <property type="match status" value="1"/>
</dbReference>
<evidence type="ECO:0000313" key="10">
    <source>
        <dbReference type="EMBL" id="MBB4001903.1"/>
    </source>
</evidence>
<dbReference type="GO" id="GO:0003824">
    <property type="term" value="F:catalytic activity"/>
    <property type="evidence" value="ECO:0007669"/>
    <property type="project" value="InterPro"/>
</dbReference>
<evidence type="ECO:0000259" key="9">
    <source>
        <dbReference type="PROSITE" id="PS51918"/>
    </source>
</evidence>
<dbReference type="GO" id="GO:0051539">
    <property type="term" value="F:4 iron, 4 sulfur cluster binding"/>
    <property type="evidence" value="ECO:0007669"/>
    <property type="project" value="UniProtKB-KW"/>
</dbReference>
<evidence type="ECO:0000256" key="2">
    <source>
        <dbReference type="ARBA" id="ARBA00022603"/>
    </source>
</evidence>
<evidence type="ECO:0000256" key="6">
    <source>
        <dbReference type="ARBA" id="ARBA00023004"/>
    </source>
</evidence>
<dbReference type="Pfam" id="PF04055">
    <property type="entry name" value="Radical_SAM"/>
    <property type="match status" value="1"/>
</dbReference>
<dbReference type="PANTHER" id="PTHR43409">
    <property type="entry name" value="ANAEROBIC MAGNESIUM-PROTOPORPHYRIN IX MONOMETHYL ESTER CYCLASE-RELATED"/>
    <property type="match status" value="1"/>
</dbReference>
<protein>
    <submittedName>
        <fullName evidence="10">Radical SAM superfamily enzyme YgiQ (UPF0313 family)</fullName>
    </submittedName>
</protein>
<feature type="domain" description="B12-binding" evidence="8">
    <location>
        <begin position="40"/>
        <end position="175"/>
    </location>
</feature>
<keyword evidence="2" id="KW-0489">Methyltransferase</keyword>
<evidence type="ECO:0000313" key="11">
    <source>
        <dbReference type="Proteomes" id="UP000588647"/>
    </source>
</evidence>
<dbReference type="PANTHER" id="PTHR43409:SF7">
    <property type="entry name" value="BLL1977 PROTEIN"/>
    <property type="match status" value="1"/>
</dbReference>
<dbReference type="InterPro" id="IPR006638">
    <property type="entry name" value="Elp3/MiaA/NifB-like_rSAM"/>
</dbReference>
<evidence type="ECO:0000256" key="5">
    <source>
        <dbReference type="ARBA" id="ARBA00022723"/>
    </source>
</evidence>
<dbReference type="SFLD" id="SFLDG01082">
    <property type="entry name" value="B12-binding_domain_containing"/>
    <property type="match status" value="1"/>
</dbReference>
<proteinExistence type="predicted"/>
<dbReference type="RefSeq" id="WP_183206374.1">
    <property type="nucleotide sequence ID" value="NZ_JAAAMM010000001.1"/>
</dbReference>
<dbReference type="SUPFAM" id="SSF102114">
    <property type="entry name" value="Radical SAM enzymes"/>
    <property type="match status" value="1"/>
</dbReference>